<sequence>MLNDCNTVHAIVSAAGGELVGKTRLQKIAFILKAAGLSGSLSFRYHYYGPYSEDLAFEMKEALVDGLIEMEDRPASWGGTFTVFRSNVACKVDGATQSIVDVACAYDSIALELAATAAFLRKEMEEGYWEETSRRKPQKATPERISQAKDLWGKLLEVETPTPLPAI</sequence>
<comment type="caution">
    <text evidence="1">The sequence shown here is derived from an EMBL/GenBank/DDBJ whole genome shotgun (WGS) entry which is preliminary data.</text>
</comment>
<name>A0A7W9E6U2_9CAUL</name>
<dbReference type="OrthoDB" id="283036at2"/>
<organism evidence="1 2">
    <name type="scientific">Brevundimonas halotolerans</name>
    <dbReference type="NCBI Taxonomy" id="69670"/>
    <lineage>
        <taxon>Bacteria</taxon>
        <taxon>Pseudomonadati</taxon>
        <taxon>Pseudomonadota</taxon>
        <taxon>Alphaproteobacteria</taxon>
        <taxon>Caulobacterales</taxon>
        <taxon>Caulobacteraceae</taxon>
        <taxon>Brevundimonas</taxon>
    </lineage>
</organism>
<gene>
    <name evidence="1" type="ORF">FHS65_001413</name>
</gene>
<accession>A0A7W9E6U2</accession>
<keyword evidence="2" id="KW-1185">Reference proteome</keyword>
<evidence type="ECO:0000313" key="1">
    <source>
        <dbReference type="EMBL" id="MBB5660667.1"/>
    </source>
</evidence>
<protein>
    <submittedName>
        <fullName evidence="1">Uncharacterized protein YwgA</fullName>
    </submittedName>
</protein>
<reference evidence="1 2" key="1">
    <citation type="submission" date="2020-08" db="EMBL/GenBank/DDBJ databases">
        <title>Genomic Encyclopedia of Type Strains, Phase IV (KMG-IV): sequencing the most valuable type-strain genomes for metagenomic binning, comparative biology and taxonomic classification.</title>
        <authorList>
            <person name="Goeker M."/>
        </authorList>
    </citation>
    <scope>NUCLEOTIDE SEQUENCE [LARGE SCALE GENOMIC DNA]</scope>
    <source>
        <strain evidence="1 2">DSM 24448</strain>
    </source>
</reference>
<dbReference type="Proteomes" id="UP000548978">
    <property type="component" value="Unassembled WGS sequence"/>
</dbReference>
<dbReference type="EMBL" id="JACIJB010000004">
    <property type="protein sequence ID" value="MBB5660667.1"/>
    <property type="molecule type" value="Genomic_DNA"/>
</dbReference>
<proteinExistence type="predicted"/>
<evidence type="ECO:0000313" key="2">
    <source>
        <dbReference type="Proteomes" id="UP000548978"/>
    </source>
</evidence>
<dbReference type="RefSeq" id="WP_123287795.1">
    <property type="nucleotide sequence ID" value="NZ_JACIJB010000004.1"/>
</dbReference>
<dbReference type="AlphaFoldDB" id="A0A7W9E6U2"/>